<gene>
    <name evidence="2" type="ORF">CHK_2350</name>
</gene>
<dbReference type="SUPFAM" id="SSF55469">
    <property type="entry name" value="FMN-dependent nitroreductase-like"/>
    <property type="match status" value="1"/>
</dbReference>
<dbReference type="STRING" id="270498.CHK_2350"/>
<feature type="domain" description="Nitroreductase" evidence="1">
    <location>
        <begin position="14"/>
        <end position="68"/>
    </location>
</feature>
<evidence type="ECO:0000259" key="1">
    <source>
        <dbReference type="Pfam" id="PF00881"/>
    </source>
</evidence>
<dbReference type="Proteomes" id="UP000034076">
    <property type="component" value="Unassembled WGS sequence"/>
</dbReference>
<dbReference type="EMBL" id="LAYJ01000112">
    <property type="protein sequence ID" value="KKI50287.1"/>
    <property type="molecule type" value="Genomic_DNA"/>
</dbReference>
<dbReference type="OrthoDB" id="368873at2"/>
<reference evidence="2 3" key="1">
    <citation type="submission" date="2015-04" db="EMBL/GenBank/DDBJ databases">
        <title>Draft genome sequence of bacteremic isolate Catabacter hongkongensis type strain HKU16T.</title>
        <authorList>
            <person name="Lau S.K."/>
            <person name="Teng J.L."/>
            <person name="Huang Y."/>
            <person name="Curreem S.O."/>
            <person name="Tsui S.K."/>
            <person name="Woo P.C."/>
        </authorList>
    </citation>
    <scope>NUCLEOTIDE SEQUENCE [LARGE SCALE GENOMIC DNA]</scope>
    <source>
        <strain evidence="2 3">HKU16</strain>
    </source>
</reference>
<evidence type="ECO:0000313" key="2">
    <source>
        <dbReference type="EMBL" id="KKI50287.1"/>
    </source>
</evidence>
<keyword evidence="3" id="KW-1185">Reference proteome</keyword>
<dbReference type="InterPro" id="IPR029479">
    <property type="entry name" value="Nitroreductase"/>
</dbReference>
<accession>A0A0M2NIM0</accession>
<dbReference type="AlphaFoldDB" id="A0A0M2NIM0"/>
<evidence type="ECO:0000313" key="3">
    <source>
        <dbReference type="Proteomes" id="UP000034076"/>
    </source>
</evidence>
<dbReference type="Gene3D" id="3.40.109.10">
    <property type="entry name" value="NADH Oxidase"/>
    <property type="match status" value="1"/>
</dbReference>
<dbReference type="InterPro" id="IPR000415">
    <property type="entry name" value="Nitroreductase-like"/>
</dbReference>
<proteinExistence type="predicted"/>
<comment type="caution">
    <text evidence="2">The sequence shown here is derived from an EMBL/GenBank/DDBJ whole genome shotgun (WGS) entry which is preliminary data.</text>
</comment>
<dbReference type="Pfam" id="PF00881">
    <property type="entry name" value="Nitroreductase"/>
    <property type="match status" value="1"/>
</dbReference>
<name>A0A0M2NIM0_9FIRM</name>
<dbReference type="GO" id="GO:0016491">
    <property type="term" value="F:oxidoreductase activity"/>
    <property type="evidence" value="ECO:0007669"/>
    <property type="project" value="InterPro"/>
</dbReference>
<sequence>MTEHRILAKNSVDGILAAQNMEFVAEANGLGVLLSGYFTTAANASRKIKKELGIPKTKKAATTMVLGYPKVNYQRSAQREGPDVTYL</sequence>
<protein>
    <submittedName>
        <fullName evidence="2">Nitroreductase family protein fused to ferredoxin domain</fullName>
    </submittedName>
</protein>
<organism evidence="2 3">
    <name type="scientific">Christensenella hongkongensis</name>
    <dbReference type="NCBI Taxonomy" id="270498"/>
    <lineage>
        <taxon>Bacteria</taxon>
        <taxon>Bacillati</taxon>
        <taxon>Bacillota</taxon>
        <taxon>Clostridia</taxon>
        <taxon>Christensenellales</taxon>
        <taxon>Christensenellaceae</taxon>
        <taxon>Christensenella</taxon>
    </lineage>
</organism>